<reference evidence="1" key="1">
    <citation type="journal article" date="2015" name="Nature">
        <title>Complex archaea that bridge the gap between prokaryotes and eukaryotes.</title>
        <authorList>
            <person name="Spang A."/>
            <person name="Saw J.H."/>
            <person name="Jorgensen S.L."/>
            <person name="Zaremba-Niedzwiedzka K."/>
            <person name="Martijn J."/>
            <person name="Lind A.E."/>
            <person name="van Eijk R."/>
            <person name="Schleper C."/>
            <person name="Guy L."/>
            <person name="Ettema T.J."/>
        </authorList>
    </citation>
    <scope>NUCLEOTIDE SEQUENCE</scope>
</reference>
<gene>
    <name evidence="1" type="ORF">LCGC14_2416800</name>
</gene>
<protein>
    <submittedName>
        <fullName evidence="1">Uncharacterized protein</fullName>
    </submittedName>
</protein>
<evidence type="ECO:0000313" key="1">
    <source>
        <dbReference type="EMBL" id="KKL24292.1"/>
    </source>
</evidence>
<dbReference type="AlphaFoldDB" id="A0A0F9CD26"/>
<proteinExistence type="predicted"/>
<dbReference type="EMBL" id="LAZR01036652">
    <property type="protein sequence ID" value="KKL24292.1"/>
    <property type="molecule type" value="Genomic_DNA"/>
</dbReference>
<sequence length="65" mass="7303">MSDAKAWVLCQHTSFPEYDLEPVAVFTSDPGDSNAEQLAKDHGFYKDLPFSRMKIRAVPLIETTS</sequence>
<comment type="caution">
    <text evidence="1">The sequence shown here is derived from an EMBL/GenBank/DDBJ whole genome shotgun (WGS) entry which is preliminary data.</text>
</comment>
<name>A0A0F9CD26_9ZZZZ</name>
<accession>A0A0F9CD26</accession>
<organism evidence="1">
    <name type="scientific">marine sediment metagenome</name>
    <dbReference type="NCBI Taxonomy" id="412755"/>
    <lineage>
        <taxon>unclassified sequences</taxon>
        <taxon>metagenomes</taxon>
        <taxon>ecological metagenomes</taxon>
    </lineage>
</organism>